<dbReference type="Pfam" id="PF17419">
    <property type="entry name" value="MauJ"/>
    <property type="match status" value="1"/>
</dbReference>
<sequence length="398" mass="45309">MVEYQGRDFILRPGDKDTMPSIAFNAGFYNLDQKEAREQILSFASALAWMSSAKLEITAWVGGGYPLALGQRKMRSVTDFLDARMLPSPQDDTAHTALAFFREGLSTGNPFYAFLNFFKVISLFFPKGKEREQWMKEALSRLEYPRAVDRHEELRISGMEDIGGYLYLEGRNAIAHSEKTPYVSPDRLADHERIDKDLPILENLAAQAIRESCGLLNSWSQFEARDALGGLSAMFGEDVVQAIRKSKIEPDTQAEFPDAVTIVARRSSEAYALENFSFLPIGVEHGELRVLSENAEKSIQVEFHFDFVNNRFEFDPLTCVRRVRDLTTLAGVEREIACQDFIWCLYRNGSIEVWNDANNELLAKSRPVLLVNMMLDIEEHNRTLAELKQQRNELSKSV</sequence>
<dbReference type="InterPro" id="IPR035383">
    <property type="entry name" value="MauJ"/>
</dbReference>
<proteinExistence type="predicted"/>
<feature type="coiled-coil region" evidence="1">
    <location>
        <begin position="370"/>
        <end position="397"/>
    </location>
</feature>
<evidence type="ECO:0000313" key="2">
    <source>
        <dbReference type="EMBL" id="QJQ02334.1"/>
    </source>
</evidence>
<keyword evidence="1" id="KW-0175">Coiled coil</keyword>
<evidence type="ECO:0000256" key="1">
    <source>
        <dbReference type="SAM" id="Coils"/>
    </source>
</evidence>
<accession>A0A6M3ZUJ9</accession>
<dbReference type="AlphaFoldDB" id="A0A6M3ZUJ9"/>
<name>A0A6M3ZUJ9_9BURK</name>
<evidence type="ECO:0000313" key="3">
    <source>
        <dbReference type="Proteomes" id="UP000501648"/>
    </source>
</evidence>
<protein>
    <submittedName>
        <fullName evidence="2">Uncharacterized protein</fullName>
    </submittedName>
</protein>
<dbReference type="EMBL" id="CP008956">
    <property type="protein sequence ID" value="QJQ02334.1"/>
    <property type="molecule type" value="Genomic_DNA"/>
</dbReference>
<gene>
    <name evidence="2" type="ORF">C798_19455</name>
</gene>
<dbReference type="Proteomes" id="UP000501648">
    <property type="component" value="Chromosome"/>
</dbReference>
<organism evidence="2 3">
    <name type="scientific">Herbaspirillum rubrisubalbicans Os34</name>
    <dbReference type="NCBI Taxonomy" id="1235827"/>
    <lineage>
        <taxon>Bacteria</taxon>
        <taxon>Pseudomonadati</taxon>
        <taxon>Pseudomonadota</taxon>
        <taxon>Betaproteobacteria</taxon>
        <taxon>Burkholderiales</taxon>
        <taxon>Oxalobacteraceae</taxon>
        <taxon>Herbaspirillum</taxon>
    </lineage>
</organism>
<reference evidence="2 3" key="1">
    <citation type="journal article" date="2012" name="J. Bacteriol.">
        <title>Genome sequence of the pathogenic Herbaspirillum seropedicae strain Os34, isolated from rice roots.</title>
        <authorList>
            <person name="Ye W."/>
            <person name="Ye S."/>
            <person name="Liu J."/>
            <person name="Chang S."/>
            <person name="Chen M."/>
            <person name="Zhu B."/>
            <person name="Guo L."/>
            <person name="An Q."/>
        </authorList>
    </citation>
    <scope>NUCLEOTIDE SEQUENCE [LARGE SCALE GENOMIC DNA]</scope>
    <source>
        <strain evidence="2 3">Os34</strain>
    </source>
</reference>